<evidence type="ECO:0000256" key="1">
    <source>
        <dbReference type="ARBA" id="ARBA00022536"/>
    </source>
</evidence>
<keyword evidence="1" id="KW-0245">EGF-like domain</keyword>
<dbReference type="EMBL" id="JH817649">
    <property type="protein sequence ID" value="EKC22602.1"/>
    <property type="molecule type" value="Genomic_DNA"/>
</dbReference>
<proteinExistence type="predicted"/>
<evidence type="ECO:0000313" key="2">
    <source>
        <dbReference type="EMBL" id="EKC22602.1"/>
    </source>
</evidence>
<dbReference type="PANTHER" id="PTHR24043">
    <property type="entry name" value="SCAVENGER RECEPTOR CLASS F"/>
    <property type="match status" value="1"/>
</dbReference>
<organism evidence="2">
    <name type="scientific">Magallana gigas</name>
    <name type="common">Pacific oyster</name>
    <name type="synonym">Crassostrea gigas</name>
    <dbReference type="NCBI Taxonomy" id="29159"/>
    <lineage>
        <taxon>Eukaryota</taxon>
        <taxon>Metazoa</taxon>
        <taxon>Spiralia</taxon>
        <taxon>Lophotrochozoa</taxon>
        <taxon>Mollusca</taxon>
        <taxon>Bivalvia</taxon>
        <taxon>Autobranchia</taxon>
        <taxon>Pteriomorphia</taxon>
        <taxon>Ostreida</taxon>
        <taxon>Ostreoidea</taxon>
        <taxon>Ostreidae</taxon>
        <taxon>Magallana</taxon>
    </lineage>
</organism>
<dbReference type="InterPro" id="IPR008979">
    <property type="entry name" value="Galactose-bd-like_sf"/>
</dbReference>
<accession>K1PFI7</accession>
<dbReference type="GO" id="GO:0005044">
    <property type="term" value="F:scavenger receptor activity"/>
    <property type="evidence" value="ECO:0007669"/>
    <property type="project" value="InterPro"/>
</dbReference>
<gene>
    <name evidence="2" type="ORF">CGI_10001913</name>
</gene>
<dbReference type="HOGENOM" id="CLU_454360_0_0_1"/>
<dbReference type="PANTHER" id="PTHR24043:SF8">
    <property type="entry name" value="EGF-LIKE DOMAIN-CONTAINING PROTEIN"/>
    <property type="match status" value="1"/>
</dbReference>
<dbReference type="PROSITE" id="PS50022">
    <property type="entry name" value="FA58C_3"/>
    <property type="match status" value="1"/>
</dbReference>
<dbReference type="SUPFAM" id="SSF49785">
    <property type="entry name" value="Galactose-binding domain-like"/>
    <property type="match status" value="1"/>
</dbReference>
<dbReference type="Pfam" id="PF22633">
    <property type="entry name" value="F5_F8_type_C_2"/>
    <property type="match status" value="1"/>
</dbReference>
<sequence>MCGKNILGQTLENLCRRNSTTVLQSSTYGNQQETLAIDGDLQTKYRYCAHTDVNQTVAWFQVDLGKSYSISNVTLYYRKDGLGNNEWQPYRFRQFYLDVSDLPATQKTTAHRTRCYTDNTTHPDVLPHIIDIPCKQTARYVIVETTYDAPEDDPTTGAILEICEIEVYGCETGEYGDDCKPCSECKTCDVNNGICDCFSMCINQTCDGTRGHCTFGCETGYWGSTCASLCPDKCQDRKCFRDNGLCETCEPGCDSTHYGLNCSKKCSVNCTVGCTKDTGVCYSCVEGKFGEYCDKTCGSGCVSGCDQYTGKCVCKLGWQSDRCEVYMSNSTGPYRRGRFYLDVSEFSATTSTTKQRIRCYTENRVYKALPINMINIPCKYTARYVIVETKYNAPEEDSFSENGLEICKIEVNGCEVGRYGEDCRPCRGCLTCDVSSGFCNQDSSYPVIQLSLYFGLAFLFMVYVLFCRIKRCKQCYFKRGLTSRSEKTTNSRLSTNETHSDGKFYEDLSKDDPDLADYEELTVTETILDSEIRKQFVCEKEYATQPAKETSILNEERVSNSDFYFDVQSLNCYENLDGDDCYEEEPIYELPAQPEDNIKRK</sequence>
<dbReference type="AlphaFoldDB" id="K1PFI7"/>
<reference evidence="2" key="1">
    <citation type="journal article" date="2012" name="Nature">
        <title>The oyster genome reveals stress adaptation and complexity of shell formation.</title>
        <authorList>
            <person name="Zhang G."/>
            <person name="Fang X."/>
            <person name="Guo X."/>
            <person name="Li L."/>
            <person name="Luo R."/>
            <person name="Xu F."/>
            <person name="Yang P."/>
            <person name="Zhang L."/>
            <person name="Wang X."/>
            <person name="Qi H."/>
            <person name="Xiong Z."/>
            <person name="Que H."/>
            <person name="Xie Y."/>
            <person name="Holland P.W."/>
            <person name="Paps J."/>
            <person name="Zhu Y."/>
            <person name="Wu F."/>
            <person name="Chen Y."/>
            <person name="Wang J."/>
            <person name="Peng C."/>
            <person name="Meng J."/>
            <person name="Yang L."/>
            <person name="Liu J."/>
            <person name="Wen B."/>
            <person name="Zhang N."/>
            <person name="Huang Z."/>
            <person name="Zhu Q."/>
            <person name="Feng Y."/>
            <person name="Mount A."/>
            <person name="Hedgecock D."/>
            <person name="Xu Z."/>
            <person name="Liu Y."/>
            <person name="Domazet-Loso T."/>
            <person name="Du Y."/>
            <person name="Sun X."/>
            <person name="Zhang S."/>
            <person name="Liu B."/>
            <person name="Cheng P."/>
            <person name="Jiang X."/>
            <person name="Li J."/>
            <person name="Fan D."/>
            <person name="Wang W."/>
            <person name="Fu W."/>
            <person name="Wang T."/>
            <person name="Wang B."/>
            <person name="Zhang J."/>
            <person name="Peng Z."/>
            <person name="Li Y."/>
            <person name="Li N."/>
            <person name="Wang J."/>
            <person name="Chen M."/>
            <person name="He Y."/>
            <person name="Tan F."/>
            <person name="Song X."/>
            <person name="Zheng Q."/>
            <person name="Huang R."/>
            <person name="Yang H."/>
            <person name="Du X."/>
            <person name="Chen L."/>
            <person name="Yang M."/>
            <person name="Gaffney P.M."/>
            <person name="Wang S."/>
            <person name="Luo L."/>
            <person name="She Z."/>
            <person name="Ming Y."/>
            <person name="Huang W."/>
            <person name="Zhang S."/>
            <person name="Huang B."/>
            <person name="Zhang Y."/>
            <person name="Qu T."/>
            <person name="Ni P."/>
            <person name="Miao G."/>
            <person name="Wang J."/>
            <person name="Wang Q."/>
            <person name="Steinberg C.E."/>
            <person name="Wang H."/>
            <person name="Li N."/>
            <person name="Qian L."/>
            <person name="Zhang G."/>
            <person name="Li Y."/>
            <person name="Yang H."/>
            <person name="Liu X."/>
            <person name="Wang J."/>
            <person name="Yin Y."/>
            <person name="Wang J."/>
        </authorList>
    </citation>
    <scope>NUCLEOTIDE SEQUENCE [LARGE SCALE GENOMIC DNA]</scope>
    <source>
        <strain evidence="2">05x7-T-G4-1.051#20</strain>
    </source>
</reference>
<protein>
    <submittedName>
        <fullName evidence="2">Endothelial cells scavenger receptor</fullName>
    </submittedName>
</protein>
<keyword evidence="2" id="KW-0675">Receptor</keyword>
<dbReference type="Gene3D" id="2.60.120.260">
    <property type="entry name" value="Galactose-binding domain-like"/>
    <property type="match status" value="1"/>
</dbReference>
<dbReference type="InterPro" id="IPR000421">
    <property type="entry name" value="FA58C"/>
</dbReference>
<dbReference type="InParanoid" id="K1PFI7"/>
<name>K1PFI7_MAGGI</name>
<dbReference type="InterPro" id="IPR042635">
    <property type="entry name" value="MEGF10/SREC1/2-like"/>
</dbReference>